<evidence type="ECO:0000256" key="3">
    <source>
        <dbReference type="ARBA" id="ARBA00023002"/>
    </source>
</evidence>
<dbReference type="GO" id="GO:0016994">
    <property type="term" value="F:precorrin-6A reductase activity"/>
    <property type="evidence" value="ECO:0007669"/>
    <property type="project" value="InterPro"/>
</dbReference>
<dbReference type="OrthoDB" id="5183775at2"/>
<dbReference type="Pfam" id="PF02571">
    <property type="entry name" value="CbiJ"/>
    <property type="match status" value="1"/>
</dbReference>
<dbReference type="PANTHER" id="PTHR36925">
    <property type="entry name" value="COBALT-PRECORRIN-6A REDUCTASE"/>
    <property type="match status" value="1"/>
</dbReference>
<name>A0A1H7LH19_9NOCA</name>
<reference evidence="5" key="1">
    <citation type="submission" date="2016-10" db="EMBL/GenBank/DDBJ databases">
        <authorList>
            <person name="Varghese N."/>
            <person name="Submissions S."/>
        </authorList>
    </citation>
    <scope>NUCLEOTIDE SEQUENCE [LARGE SCALE GENOMIC DNA]</scope>
    <source>
        <strain evidence="5">DSM 44675</strain>
    </source>
</reference>
<dbReference type="NCBIfam" id="NF005968">
    <property type="entry name" value="PRK08057.1-2"/>
    <property type="match status" value="1"/>
</dbReference>
<proteinExistence type="predicted"/>
<accession>A0A1H7LH19</accession>
<dbReference type="UniPathway" id="UPA00148"/>
<organism evidence="4 5">
    <name type="scientific">Rhodococcus maanshanensis</name>
    <dbReference type="NCBI Taxonomy" id="183556"/>
    <lineage>
        <taxon>Bacteria</taxon>
        <taxon>Bacillati</taxon>
        <taxon>Actinomycetota</taxon>
        <taxon>Actinomycetes</taxon>
        <taxon>Mycobacteriales</taxon>
        <taxon>Nocardiaceae</taxon>
        <taxon>Rhodococcus</taxon>
    </lineage>
</organism>
<evidence type="ECO:0000313" key="5">
    <source>
        <dbReference type="Proteomes" id="UP000198677"/>
    </source>
</evidence>
<evidence type="ECO:0000256" key="1">
    <source>
        <dbReference type="ARBA" id="ARBA00004953"/>
    </source>
</evidence>
<dbReference type="InterPro" id="IPR003723">
    <property type="entry name" value="Precorrin-6x_reduct"/>
</dbReference>
<dbReference type="AlphaFoldDB" id="A0A1H7LH19"/>
<gene>
    <name evidence="4" type="ORF">SAMN05444583_10551</name>
</gene>
<evidence type="ECO:0000313" key="4">
    <source>
        <dbReference type="EMBL" id="SEK98119.1"/>
    </source>
</evidence>
<protein>
    <submittedName>
        <fullName evidence="4">Precorrin-6A/cobalt-precorrin-6A reductase</fullName>
    </submittedName>
</protein>
<dbReference type="GO" id="GO:0009236">
    <property type="term" value="P:cobalamin biosynthetic process"/>
    <property type="evidence" value="ECO:0007669"/>
    <property type="project" value="UniProtKB-UniPathway"/>
</dbReference>
<dbReference type="Proteomes" id="UP000198677">
    <property type="component" value="Unassembled WGS sequence"/>
</dbReference>
<dbReference type="PANTHER" id="PTHR36925:SF1">
    <property type="entry name" value="COBALT-PRECORRIN-6A REDUCTASE"/>
    <property type="match status" value="1"/>
</dbReference>
<dbReference type="EMBL" id="FOAW01000005">
    <property type="protein sequence ID" value="SEK98119.1"/>
    <property type="molecule type" value="Genomic_DNA"/>
</dbReference>
<evidence type="ECO:0000256" key="2">
    <source>
        <dbReference type="ARBA" id="ARBA00022573"/>
    </source>
</evidence>
<dbReference type="NCBIfam" id="TIGR00715">
    <property type="entry name" value="precor6x_red"/>
    <property type="match status" value="1"/>
</dbReference>
<keyword evidence="3" id="KW-0560">Oxidoreductase</keyword>
<dbReference type="PROSITE" id="PS51014">
    <property type="entry name" value="COBK_CBIJ"/>
    <property type="match status" value="1"/>
</dbReference>
<keyword evidence="2" id="KW-0169">Cobalamin biosynthesis</keyword>
<sequence>MAPTMRVLILGGTSEARSLAARLSGAPDVEVVSSLAGRVRDPRLPEGEVRIGGFGGATGLRDWLRDNAIRAVIDATHPFAARISGNAAAATTEAALPFAVVQRPPWSPRPGDNWVEVDSLEAAATALPGLGRRVFLTIGRQGVDRFATVDVDFLVRAIDPPEGPTPARMTLLLDRGPFEVGRESALLREHRIDVLVSKNSGGDLTVAKLTAARDLGVPVVMIGRPPNPLGATVFDGVDEVERWLLAVLG</sequence>
<comment type="pathway">
    <text evidence="1">Cofactor biosynthesis; adenosylcobalamin biosynthesis.</text>
</comment>
<keyword evidence="5" id="KW-1185">Reference proteome</keyword>